<dbReference type="EMBL" id="MDYQ01000300">
    <property type="protein sequence ID" value="PRP76806.1"/>
    <property type="molecule type" value="Genomic_DNA"/>
</dbReference>
<evidence type="ECO:0000256" key="1">
    <source>
        <dbReference type="SAM" id="MobiDB-lite"/>
    </source>
</evidence>
<dbReference type="AlphaFoldDB" id="A0A2P6MYR6"/>
<keyword evidence="3" id="KW-1185">Reference proteome</keyword>
<reference evidence="2 3" key="1">
    <citation type="journal article" date="2018" name="Genome Biol. Evol.">
        <title>Multiple Roots of Fruiting Body Formation in Amoebozoa.</title>
        <authorList>
            <person name="Hillmann F."/>
            <person name="Forbes G."/>
            <person name="Novohradska S."/>
            <person name="Ferling I."/>
            <person name="Riege K."/>
            <person name="Groth M."/>
            <person name="Westermann M."/>
            <person name="Marz M."/>
            <person name="Spaller T."/>
            <person name="Winckler T."/>
            <person name="Schaap P."/>
            <person name="Glockner G."/>
        </authorList>
    </citation>
    <scope>NUCLEOTIDE SEQUENCE [LARGE SCALE GENOMIC DNA]</scope>
    <source>
        <strain evidence="2 3">Jena</strain>
    </source>
</reference>
<proteinExistence type="predicted"/>
<sequence length="133" mass="15544">MIVIRAFNKRFDQLDQTEKHHHFIWSPVEVLKTLQRKIWGIKIGTHCEKGTKQTTEQRPEKKPNFLNMDGNDITRAVTYWMTTCLRARPQEIEAGSDCNSRKVQFADANSKNEIFRETAQPALTPWQKSGDKR</sequence>
<organism evidence="2 3">
    <name type="scientific">Planoprotostelium fungivorum</name>
    <dbReference type="NCBI Taxonomy" id="1890364"/>
    <lineage>
        <taxon>Eukaryota</taxon>
        <taxon>Amoebozoa</taxon>
        <taxon>Evosea</taxon>
        <taxon>Variosea</taxon>
        <taxon>Cavosteliida</taxon>
        <taxon>Cavosteliaceae</taxon>
        <taxon>Planoprotostelium</taxon>
    </lineage>
</organism>
<feature type="region of interest" description="Disordered" evidence="1">
    <location>
        <begin position="49"/>
        <end position="69"/>
    </location>
</feature>
<feature type="compositionally biased region" description="Basic and acidic residues" evidence="1">
    <location>
        <begin position="49"/>
        <end position="63"/>
    </location>
</feature>
<evidence type="ECO:0000313" key="2">
    <source>
        <dbReference type="EMBL" id="PRP76806.1"/>
    </source>
</evidence>
<accession>A0A2P6MYR6</accession>
<name>A0A2P6MYR6_9EUKA</name>
<dbReference type="InParanoid" id="A0A2P6MYR6"/>
<evidence type="ECO:0000313" key="3">
    <source>
        <dbReference type="Proteomes" id="UP000241769"/>
    </source>
</evidence>
<comment type="caution">
    <text evidence="2">The sequence shown here is derived from an EMBL/GenBank/DDBJ whole genome shotgun (WGS) entry which is preliminary data.</text>
</comment>
<gene>
    <name evidence="2" type="ORF">PROFUN_15607</name>
</gene>
<dbReference type="Proteomes" id="UP000241769">
    <property type="component" value="Unassembled WGS sequence"/>
</dbReference>
<protein>
    <submittedName>
        <fullName evidence="2">Uncharacterized protein</fullName>
    </submittedName>
</protein>